<accession>A0A0H4X6J8</accession>
<dbReference type="Proteomes" id="UP000009026">
    <property type="component" value="Chromosome"/>
</dbReference>
<dbReference type="Pfam" id="PF05235">
    <property type="entry name" value="CHAD"/>
    <property type="match status" value="1"/>
</dbReference>
<dbReference type="Gene3D" id="1.40.20.10">
    <property type="entry name" value="CHAD domain"/>
    <property type="match status" value="1"/>
</dbReference>
<dbReference type="PATRIC" id="fig|1297742.4.peg.6213"/>
<sequence>MAQPTPIRGLGPDSRLGDAARRILAGRLADVRKPEAGFQEAVDDESVHDMRVATRRLRAALKIFGSLGGMKKLERDVKRIQDALGDVRDVHVQSAWLEGIAKKASKKPQVRAGIQSLRKKRLSELEDHEGRLHVELERWVDKTVPRLLRKLDGLEDPHRFAGRRVRDSLRQRLKRVQKRIDTYIDAADAASAHELRKELKRLRYELEIFQPAFRRTLDALLEVLIPLQDGLGELHDADVRLELFERLAAESAPRERKSARALLPIVRDERTKRAAEIAREVQRWRTEEIPKRLRRMLT</sequence>
<dbReference type="OrthoDB" id="9777271at2"/>
<dbReference type="RefSeq" id="WP_002635612.1">
    <property type="nucleotide sequence ID" value="NZ_CP012109.1"/>
</dbReference>
<evidence type="ECO:0000259" key="1">
    <source>
        <dbReference type="PROSITE" id="PS51708"/>
    </source>
</evidence>
<dbReference type="PROSITE" id="PS51708">
    <property type="entry name" value="CHAD"/>
    <property type="match status" value="1"/>
</dbReference>
<feature type="domain" description="CHAD" evidence="1">
    <location>
        <begin position="13"/>
        <end position="289"/>
    </location>
</feature>
<dbReference type="InterPro" id="IPR038186">
    <property type="entry name" value="CHAD_dom_sf"/>
</dbReference>
<protein>
    <submittedName>
        <fullName evidence="2">Adenylate cyclase</fullName>
    </submittedName>
</protein>
<dbReference type="EMBL" id="CP012109">
    <property type="protein sequence ID" value="AKQ69210.1"/>
    <property type="molecule type" value="Genomic_DNA"/>
</dbReference>
<keyword evidence="3" id="KW-1185">Reference proteome</keyword>
<dbReference type="STRING" id="1297742.A176_006122"/>
<organism evidence="2 3">
    <name type="scientific">Pseudomyxococcus hansupus</name>
    <dbReference type="NCBI Taxonomy" id="1297742"/>
    <lineage>
        <taxon>Bacteria</taxon>
        <taxon>Pseudomonadati</taxon>
        <taxon>Myxococcota</taxon>
        <taxon>Myxococcia</taxon>
        <taxon>Myxococcales</taxon>
        <taxon>Cystobacterineae</taxon>
        <taxon>Myxococcaceae</taxon>
        <taxon>Pseudomyxococcus</taxon>
    </lineage>
</organism>
<dbReference type="SMART" id="SM00880">
    <property type="entry name" value="CHAD"/>
    <property type="match status" value="1"/>
</dbReference>
<dbReference type="PANTHER" id="PTHR39339">
    <property type="entry name" value="SLR1444 PROTEIN"/>
    <property type="match status" value="1"/>
</dbReference>
<reference evidence="2 3" key="1">
    <citation type="journal article" date="2016" name="PLoS ONE">
        <title>Complete Genome Sequence and Comparative Genomics of a Novel Myxobacterium Myxococcus hansupus.</title>
        <authorList>
            <person name="Sharma G."/>
            <person name="Narwani T."/>
            <person name="Subramanian S."/>
        </authorList>
    </citation>
    <scope>NUCLEOTIDE SEQUENCE [LARGE SCALE GENOMIC DNA]</scope>
    <source>
        <strain evidence="3">mixupus</strain>
    </source>
</reference>
<dbReference type="KEGG" id="mym:A176_006122"/>
<name>A0A0H4X6J8_9BACT</name>
<dbReference type="PANTHER" id="PTHR39339:SF1">
    <property type="entry name" value="CHAD DOMAIN-CONTAINING PROTEIN"/>
    <property type="match status" value="1"/>
</dbReference>
<dbReference type="AlphaFoldDB" id="A0A0H4X6J8"/>
<dbReference type="InterPro" id="IPR007899">
    <property type="entry name" value="CHAD_dom"/>
</dbReference>
<gene>
    <name evidence="2" type="ORF">A176_006122</name>
</gene>
<evidence type="ECO:0000313" key="3">
    <source>
        <dbReference type="Proteomes" id="UP000009026"/>
    </source>
</evidence>
<dbReference type="eggNOG" id="COG5607">
    <property type="taxonomic scope" value="Bacteria"/>
</dbReference>
<proteinExistence type="predicted"/>
<evidence type="ECO:0000313" key="2">
    <source>
        <dbReference type="EMBL" id="AKQ69210.1"/>
    </source>
</evidence>